<name>A6YE87_CHLAT</name>
<keyword evidence="7 9" id="KW-0472">Membrane</keyword>
<keyword evidence="4 8" id="KW-0479">Metal-binding</keyword>
<dbReference type="AlphaFoldDB" id="A6YE87"/>
<dbReference type="PROSITE" id="PS01000">
    <property type="entry name" value="SDH_CYT_1"/>
    <property type="match status" value="1"/>
</dbReference>
<dbReference type="InterPro" id="IPR018495">
    <property type="entry name" value="Succ_DH_cyt_bsu_CS"/>
</dbReference>
<dbReference type="Gene3D" id="1.20.1300.10">
    <property type="entry name" value="Fumarate reductase/succinate dehydrogenase, transmembrane subunit"/>
    <property type="match status" value="1"/>
</dbReference>
<keyword evidence="10" id="KW-0496">Mitochondrion</keyword>
<reference evidence="10" key="1">
    <citation type="journal article" date="2007" name="BMC Genomics">
        <title>An unexpectedly large and loosely packed mitochondrial genome in the charophycean green alga Chlorokybus atmophyticus.</title>
        <authorList>
            <person name="Turmel M."/>
            <person name="Otis C."/>
            <person name="Lemieux C."/>
        </authorList>
    </citation>
    <scope>NUCLEOTIDE SEQUENCE</scope>
    <source>
        <strain evidence="10">SAG 48.80</strain>
    </source>
</reference>
<keyword evidence="6 8" id="KW-0408">Iron</keyword>
<comment type="subcellular location">
    <subcellularLocation>
        <location evidence="1">Membrane</location>
        <topology evidence="1">Multi-pass membrane protein</topology>
    </subcellularLocation>
</comment>
<dbReference type="InterPro" id="IPR000701">
    <property type="entry name" value="SuccDH_FuR_B_TM-su"/>
</dbReference>
<protein>
    <submittedName>
        <fullName evidence="10">Succinate:cytochrome c oxidoreductase subunit 3</fullName>
    </submittedName>
</protein>
<proteinExistence type="predicted"/>
<comment type="cofactor">
    <cofactor evidence="8">
        <name>heme</name>
        <dbReference type="ChEBI" id="CHEBI:30413"/>
    </cofactor>
    <text evidence="8">The heme is bound between the two transmembrane subunits.</text>
</comment>
<dbReference type="Pfam" id="PF01127">
    <property type="entry name" value="Sdh_cyt"/>
    <property type="match status" value="1"/>
</dbReference>
<evidence type="ECO:0000313" key="10">
    <source>
        <dbReference type="EMBL" id="ABO15125.1"/>
    </source>
</evidence>
<dbReference type="GO" id="GO:0046872">
    <property type="term" value="F:metal ion binding"/>
    <property type="evidence" value="ECO:0007669"/>
    <property type="project" value="UniProtKB-KW"/>
</dbReference>
<keyword evidence="5 9" id="KW-1133">Transmembrane helix</keyword>
<dbReference type="PIRSF" id="PIRSF000178">
    <property type="entry name" value="SDH_cyt_b560"/>
    <property type="match status" value="1"/>
</dbReference>
<dbReference type="GO" id="GO:0016020">
    <property type="term" value="C:membrane"/>
    <property type="evidence" value="ECO:0007669"/>
    <property type="project" value="UniProtKB-SubCell"/>
</dbReference>
<evidence type="ECO:0000256" key="6">
    <source>
        <dbReference type="ARBA" id="ARBA00023004"/>
    </source>
</evidence>
<dbReference type="GO" id="GO:0005739">
    <property type="term" value="C:mitochondrion"/>
    <property type="evidence" value="ECO:0007669"/>
    <property type="project" value="GOC"/>
</dbReference>
<evidence type="ECO:0000256" key="4">
    <source>
        <dbReference type="ARBA" id="ARBA00022723"/>
    </source>
</evidence>
<gene>
    <name evidence="10" type="primary">sdh3</name>
</gene>
<dbReference type="GeneID" id="5309845"/>
<accession>A6YE87</accession>
<evidence type="ECO:0000256" key="8">
    <source>
        <dbReference type="PIRSR" id="PIRSR000178-1"/>
    </source>
</evidence>
<dbReference type="PANTHER" id="PTHR10978">
    <property type="entry name" value="SUCCINATE DEHYDROGENASE CYTOCHROME B560 SUBUNIT"/>
    <property type="match status" value="1"/>
</dbReference>
<dbReference type="GO" id="GO:0009055">
    <property type="term" value="F:electron transfer activity"/>
    <property type="evidence" value="ECO:0007669"/>
    <property type="project" value="InterPro"/>
</dbReference>
<evidence type="ECO:0000256" key="3">
    <source>
        <dbReference type="ARBA" id="ARBA00022692"/>
    </source>
</evidence>
<evidence type="ECO:0000256" key="7">
    <source>
        <dbReference type="ARBA" id="ARBA00023136"/>
    </source>
</evidence>
<geneLocation type="mitochondrion" evidence="10"/>
<dbReference type="PROSITE" id="PS01001">
    <property type="entry name" value="SDH_CYT_2"/>
    <property type="match status" value="1"/>
</dbReference>
<organism evidence="10">
    <name type="scientific">Chlorokybus atmophyticus</name>
    <name type="common">Soil alga</name>
    <dbReference type="NCBI Taxonomy" id="3144"/>
    <lineage>
        <taxon>Eukaryota</taxon>
        <taxon>Viridiplantae</taxon>
        <taxon>Streptophyta</taxon>
        <taxon>Chlorokybophyceae</taxon>
        <taxon>Chlorokybales</taxon>
        <taxon>Chlorokybaceae</taxon>
        <taxon>Chlorokybus</taxon>
    </lineage>
</organism>
<dbReference type="NCBIfam" id="TIGR02970">
    <property type="entry name" value="succ_dehyd_cytB"/>
    <property type="match status" value="1"/>
</dbReference>
<keyword evidence="2 8" id="KW-0349">Heme</keyword>
<feature type="transmembrane region" description="Helical" evidence="9">
    <location>
        <begin position="108"/>
        <end position="132"/>
    </location>
</feature>
<dbReference type="InterPro" id="IPR014314">
    <property type="entry name" value="Succ_DH_cytb556"/>
</dbReference>
<sequence>MFMTLHRPLSPHLTIYKPQLTSMLSIFHRITGAFMATSVLLTIFLLKICNFHLTSYNFYIFAFILFSYYKWLILTVLFLLIISLHYHMSNGLRHLTWDLGLSLDIAKVYSSGRFVLVGGTILLIINLLRFLYS</sequence>
<feature type="binding site" description="axial binding residue" evidence="8">
    <location>
        <position position="87"/>
    </location>
    <ligand>
        <name>heme</name>
        <dbReference type="ChEBI" id="CHEBI:30413"/>
        <note>ligand shared with second transmembrane subunit</note>
    </ligand>
    <ligandPart>
        <name>Fe</name>
        <dbReference type="ChEBI" id="CHEBI:18248"/>
    </ligandPart>
</feature>
<dbReference type="GO" id="GO:0006099">
    <property type="term" value="P:tricarboxylic acid cycle"/>
    <property type="evidence" value="ECO:0007669"/>
    <property type="project" value="InterPro"/>
</dbReference>
<feature type="transmembrane region" description="Helical" evidence="9">
    <location>
        <begin position="26"/>
        <end position="46"/>
    </location>
</feature>
<feature type="transmembrane region" description="Helical" evidence="9">
    <location>
        <begin position="58"/>
        <end position="88"/>
    </location>
</feature>
<dbReference type="RefSeq" id="YP_001315099.1">
    <property type="nucleotide sequence ID" value="NC_009630.1"/>
</dbReference>
<keyword evidence="3 9" id="KW-0812">Transmembrane</keyword>
<evidence type="ECO:0000256" key="5">
    <source>
        <dbReference type="ARBA" id="ARBA00022989"/>
    </source>
</evidence>
<dbReference type="GO" id="GO:0006121">
    <property type="term" value="P:mitochondrial electron transport, succinate to ubiquinone"/>
    <property type="evidence" value="ECO:0007669"/>
    <property type="project" value="TreeGrafter"/>
</dbReference>
<dbReference type="SUPFAM" id="SSF81343">
    <property type="entry name" value="Fumarate reductase respiratory complex transmembrane subunits"/>
    <property type="match status" value="1"/>
</dbReference>
<evidence type="ECO:0000256" key="2">
    <source>
        <dbReference type="ARBA" id="ARBA00022617"/>
    </source>
</evidence>
<dbReference type="InterPro" id="IPR034804">
    <property type="entry name" value="SQR/QFR_C/D"/>
</dbReference>
<evidence type="ECO:0000256" key="1">
    <source>
        <dbReference type="ARBA" id="ARBA00004141"/>
    </source>
</evidence>
<dbReference type="PANTHER" id="PTHR10978:SF5">
    <property type="entry name" value="SUCCINATE DEHYDROGENASE CYTOCHROME B560 SUBUNIT, MITOCHONDRIAL"/>
    <property type="match status" value="1"/>
</dbReference>
<evidence type="ECO:0000256" key="9">
    <source>
        <dbReference type="SAM" id="Phobius"/>
    </source>
</evidence>
<dbReference type="EMBL" id="EF463011">
    <property type="protein sequence ID" value="ABO15125.1"/>
    <property type="molecule type" value="Genomic_DNA"/>
</dbReference>
<dbReference type="CDD" id="cd03499">
    <property type="entry name" value="SQR_TypeC_SdhC"/>
    <property type="match status" value="1"/>
</dbReference>